<dbReference type="PANTHER" id="PTHR13136">
    <property type="entry name" value="TESTIS DEVELOPMENT PROTEIN PRTD"/>
    <property type="match status" value="1"/>
</dbReference>
<dbReference type="InterPro" id="IPR026555">
    <property type="entry name" value="NSL3/Tex30"/>
</dbReference>
<sequence length="218" mass="24353">MELIQNGPTDGPVYVFAHGAGADMNSEFMTQVAEKWANKGIRVIRFNFPYMIKRAEDGKRRPPDRAPKLLAAYENVIKQLNCPVVIGGKSMGGRMSSMLLAENALREESARLPILGSACLGFPFHAPAKDPKDRLDHLKDLTQPLLIVQGTRDTMGTREDVEGYLQEGRINPAIQLHWLEDGNHDLKPRKVSGFSHSQHIDCAVERVAEFVLRMNQHG</sequence>
<evidence type="ECO:0000313" key="2">
    <source>
        <dbReference type="EMBL" id="CCK75827.1"/>
    </source>
</evidence>
<dbReference type="HOGENOM" id="CLU_072792_1_2_6"/>
<dbReference type="PANTHER" id="PTHR13136:SF11">
    <property type="entry name" value="TESTIS-EXPRESSED PROTEIN 30"/>
    <property type="match status" value="1"/>
</dbReference>
<dbReference type="KEGG" id="oai:OLEAN_C16510"/>
<evidence type="ECO:0000259" key="1">
    <source>
        <dbReference type="Pfam" id="PF20408"/>
    </source>
</evidence>
<proteinExistence type="predicted"/>
<keyword evidence="3" id="KW-1185">Reference proteome</keyword>
<dbReference type="Pfam" id="PF20408">
    <property type="entry name" value="Abhydrolase_11"/>
    <property type="match status" value="1"/>
</dbReference>
<dbReference type="AlphaFoldDB" id="R4YM14"/>
<dbReference type="PATRIC" id="fig|698738.3.peg.1709"/>
<accession>R4YM14</accession>
<dbReference type="InterPro" id="IPR046879">
    <property type="entry name" value="KANL3/Tex30_Abhydrolase"/>
</dbReference>
<reference evidence="2 3" key="1">
    <citation type="journal article" date="2013" name="Nat. Commun.">
        <title>Genome sequence and functional genomic analysis of the oil-degrading bacterium Oleispira antarctica.</title>
        <authorList>
            <person name="Kube M."/>
            <person name="Chernikova T.N."/>
            <person name="Al-Ramahi Y."/>
            <person name="Beloqui A."/>
            <person name="Lopez-Cortez N."/>
            <person name="Guazzaroni M.E."/>
            <person name="Heipieper H.J."/>
            <person name="Klages S."/>
            <person name="Kotsyurbenko O.R."/>
            <person name="Langer I."/>
            <person name="Nechitaylo T.Y."/>
            <person name="Lunsdorf H."/>
            <person name="Fernandez M."/>
            <person name="Juarez S."/>
            <person name="Ciordia S."/>
            <person name="Singer A."/>
            <person name="Kagan O."/>
            <person name="Egorova O."/>
            <person name="Petit P.A."/>
            <person name="Stogios P."/>
            <person name="Kim Y."/>
            <person name="Tchigvintsev A."/>
            <person name="Flick R."/>
            <person name="Denaro R."/>
            <person name="Genovese M."/>
            <person name="Albar J.P."/>
            <person name="Reva O.N."/>
            <person name="Martinez-Gomariz M."/>
            <person name="Tran H."/>
            <person name="Ferrer M."/>
            <person name="Savchenko A."/>
            <person name="Yakunin A.F."/>
            <person name="Yakimov M.M."/>
            <person name="Golyshina O.V."/>
            <person name="Reinhardt R."/>
            <person name="Golyshin P.N."/>
        </authorList>
    </citation>
    <scope>NUCLEOTIDE SEQUENCE [LARGE SCALE GENOMIC DNA]</scope>
</reference>
<dbReference type="STRING" id="698738.OLEAN_C16510"/>
<protein>
    <recommendedName>
        <fullName evidence="1">KANL3/Tex30 alpha/beta hydrolase-like domain-containing protein</fullName>
    </recommendedName>
</protein>
<dbReference type="Proteomes" id="UP000032749">
    <property type="component" value="Chromosome"/>
</dbReference>
<dbReference type="Gene3D" id="3.40.50.1820">
    <property type="entry name" value="alpha/beta hydrolase"/>
    <property type="match status" value="1"/>
</dbReference>
<feature type="domain" description="KANL3/Tex30 alpha/beta hydrolase-like" evidence="1">
    <location>
        <begin position="13"/>
        <end position="211"/>
    </location>
</feature>
<dbReference type="InterPro" id="IPR029058">
    <property type="entry name" value="AB_hydrolase_fold"/>
</dbReference>
<dbReference type="ESTHER" id="olean-r4ym14">
    <property type="family name" value="NLS3-Tex30"/>
</dbReference>
<gene>
    <name evidence="2" type="ORF">OLEAN_C16510</name>
</gene>
<evidence type="ECO:0000313" key="3">
    <source>
        <dbReference type="Proteomes" id="UP000032749"/>
    </source>
</evidence>
<organism evidence="2 3">
    <name type="scientific">Oleispira antarctica RB-8</name>
    <dbReference type="NCBI Taxonomy" id="698738"/>
    <lineage>
        <taxon>Bacteria</taxon>
        <taxon>Pseudomonadati</taxon>
        <taxon>Pseudomonadota</taxon>
        <taxon>Gammaproteobacteria</taxon>
        <taxon>Oceanospirillales</taxon>
        <taxon>Oceanospirillaceae</taxon>
        <taxon>Oleispira</taxon>
    </lineage>
</organism>
<name>R4YM14_OLEAN</name>
<dbReference type="EMBL" id="FO203512">
    <property type="protein sequence ID" value="CCK75827.1"/>
    <property type="molecule type" value="Genomic_DNA"/>
</dbReference>
<dbReference type="SUPFAM" id="SSF53474">
    <property type="entry name" value="alpha/beta-Hydrolases"/>
    <property type="match status" value="1"/>
</dbReference>